<dbReference type="Gene3D" id="3.40.50.1240">
    <property type="entry name" value="Phosphoglycerate mutase-like"/>
    <property type="match status" value="1"/>
</dbReference>
<accession>A0A9N8MSR7</accession>
<evidence type="ECO:0008006" key="3">
    <source>
        <dbReference type="Google" id="ProtNLM"/>
    </source>
</evidence>
<dbReference type="EMBL" id="CAJNAS010000007">
    <property type="protein sequence ID" value="CAE6896402.1"/>
    <property type="molecule type" value="Genomic_DNA"/>
</dbReference>
<reference evidence="1" key="1">
    <citation type="submission" date="2021-02" db="EMBL/GenBank/DDBJ databases">
        <authorList>
            <person name="Vanwijnsberghe S."/>
        </authorList>
    </citation>
    <scope>NUCLEOTIDE SEQUENCE</scope>
    <source>
        <strain evidence="1">R-70211</strain>
    </source>
</reference>
<protein>
    <recommendedName>
        <fullName evidence="3">Histidine phosphatase family protein</fullName>
    </recommendedName>
</protein>
<gene>
    <name evidence="1" type="ORF">R70211_03035</name>
</gene>
<sequence length="184" mass="19894">MAPDRIMFIRHAEKPDANEGNGIEADGKADDESLAVRGWQRAGALARFFCPIDERHSARLTPATVFAAGNGPASKSKRSMQTVTPLVALLQATSQVNYITAHLKDDGPALMADVLAQSGVVLIAWEHKVLPPLIGHVPGAPAVPATWPENRFDMVWILDRTLGGWSFSQRPQLLLAGDTAEPIR</sequence>
<evidence type="ECO:0000313" key="1">
    <source>
        <dbReference type="EMBL" id="CAE6896402.1"/>
    </source>
</evidence>
<name>A0A9N8MSR7_9BURK</name>
<dbReference type="RefSeq" id="WP_201073828.1">
    <property type="nucleotide sequence ID" value="NZ_CAJNAS010000007.1"/>
</dbReference>
<dbReference type="Proteomes" id="UP000675121">
    <property type="component" value="Unassembled WGS sequence"/>
</dbReference>
<dbReference type="InterPro" id="IPR029033">
    <property type="entry name" value="His_PPase_superfam"/>
</dbReference>
<comment type="caution">
    <text evidence="1">The sequence shown here is derived from an EMBL/GenBank/DDBJ whole genome shotgun (WGS) entry which is preliminary data.</text>
</comment>
<evidence type="ECO:0000313" key="2">
    <source>
        <dbReference type="Proteomes" id="UP000675121"/>
    </source>
</evidence>
<dbReference type="AlphaFoldDB" id="A0A9N8MSR7"/>
<proteinExistence type="predicted"/>
<organism evidence="1 2">
    <name type="scientific">Paraburkholderia domus</name>
    <dbReference type="NCBI Taxonomy" id="2793075"/>
    <lineage>
        <taxon>Bacteria</taxon>
        <taxon>Pseudomonadati</taxon>
        <taxon>Pseudomonadota</taxon>
        <taxon>Betaproteobacteria</taxon>
        <taxon>Burkholderiales</taxon>
        <taxon>Burkholderiaceae</taxon>
        <taxon>Paraburkholderia</taxon>
    </lineage>
</organism>
<keyword evidence="2" id="KW-1185">Reference proteome</keyword>